<protein>
    <submittedName>
        <fullName evidence="1">Uncharacterized protein</fullName>
    </submittedName>
</protein>
<sequence length="191" mass="21892">MSLNAPENETSDNSIEDLRSNSFLWYKIHVFLWDLRNFQEKDSQARLDNVIDSSYLCLPYFTPEEVNQLKTTKVQDKKTLSDIISETLNERLERRMKKRVESGEFRVCAAHDLAPIFEKALCIKPKDLERDSTLLGLIKQFGLKLDNEQLKVWSGAIKNSKTVRTPGQRGKKGSAKGSYLKQRVGVLDPNS</sequence>
<evidence type="ECO:0000313" key="2">
    <source>
        <dbReference type="Proteomes" id="UP000283841"/>
    </source>
</evidence>
<organism evidence="1 2">
    <name type="scientific">Byssochlamys spectabilis</name>
    <name type="common">Paecilomyces variotii</name>
    <dbReference type="NCBI Taxonomy" id="264951"/>
    <lineage>
        <taxon>Eukaryota</taxon>
        <taxon>Fungi</taxon>
        <taxon>Dikarya</taxon>
        <taxon>Ascomycota</taxon>
        <taxon>Pezizomycotina</taxon>
        <taxon>Eurotiomycetes</taxon>
        <taxon>Eurotiomycetidae</taxon>
        <taxon>Eurotiales</taxon>
        <taxon>Thermoascaceae</taxon>
        <taxon>Paecilomyces</taxon>
    </lineage>
</organism>
<dbReference type="STRING" id="264951.A0A443HYQ6"/>
<proteinExistence type="predicted"/>
<dbReference type="RefSeq" id="XP_028486539.1">
    <property type="nucleotide sequence ID" value="XM_028630258.1"/>
</dbReference>
<accession>A0A443HYQ6</accession>
<comment type="caution">
    <text evidence="1">The sequence shown here is derived from an EMBL/GenBank/DDBJ whole genome shotgun (WGS) entry which is preliminary data.</text>
</comment>
<dbReference type="Proteomes" id="UP000283841">
    <property type="component" value="Unassembled WGS sequence"/>
</dbReference>
<dbReference type="AlphaFoldDB" id="A0A443HYQ6"/>
<dbReference type="EMBL" id="RCNU01000003">
    <property type="protein sequence ID" value="RWQ96894.1"/>
    <property type="molecule type" value="Genomic_DNA"/>
</dbReference>
<evidence type="ECO:0000313" key="1">
    <source>
        <dbReference type="EMBL" id="RWQ96894.1"/>
    </source>
</evidence>
<gene>
    <name evidence="1" type="ORF">C8Q69DRAFT_461598</name>
</gene>
<keyword evidence="2" id="KW-1185">Reference proteome</keyword>
<reference evidence="1 2" key="1">
    <citation type="journal article" date="2018" name="Front. Microbiol.">
        <title>Genomic and genetic insights into a cosmopolitan fungus, Paecilomyces variotii (Eurotiales).</title>
        <authorList>
            <person name="Urquhart A.S."/>
            <person name="Mondo S.J."/>
            <person name="Makela M.R."/>
            <person name="Hane J.K."/>
            <person name="Wiebenga A."/>
            <person name="He G."/>
            <person name="Mihaltcheva S."/>
            <person name="Pangilinan J."/>
            <person name="Lipzen A."/>
            <person name="Barry K."/>
            <person name="de Vries R.P."/>
            <person name="Grigoriev I.V."/>
            <person name="Idnurm A."/>
        </authorList>
    </citation>
    <scope>NUCLEOTIDE SEQUENCE [LARGE SCALE GENOMIC DNA]</scope>
    <source>
        <strain evidence="1 2">CBS 101075</strain>
    </source>
</reference>
<dbReference type="VEuPathDB" id="FungiDB:C8Q69DRAFT_461598"/>
<name>A0A443HYQ6_BYSSP</name>
<dbReference type="GeneID" id="39599535"/>